<organism evidence="2">
    <name type="scientific">uncultured Caudovirales phage</name>
    <dbReference type="NCBI Taxonomy" id="2100421"/>
    <lineage>
        <taxon>Viruses</taxon>
        <taxon>Duplodnaviria</taxon>
        <taxon>Heunggongvirae</taxon>
        <taxon>Uroviricota</taxon>
        <taxon>Caudoviricetes</taxon>
        <taxon>Peduoviridae</taxon>
        <taxon>Maltschvirus</taxon>
        <taxon>Maltschvirus maltsch</taxon>
    </lineage>
</organism>
<evidence type="ECO:0000313" key="2">
    <source>
        <dbReference type="EMBL" id="CAB4162353.1"/>
    </source>
</evidence>
<gene>
    <name evidence="1" type="ORF">UFOVP436_35</name>
    <name evidence="2" type="ORF">UFOVP784_35</name>
</gene>
<name>A0A6J5NTU1_9CAUD</name>
<accession>A0A6J5NTU1</accession>
<protein>
    <submittedName>
        <fullName evidence="2">Uncharacterized protein</fullName>
    </submittedName>
</protein>
<dbReference type="EMBL" id="LR796418">
    <property type="protein sequence ID" value="CAB4142784.1"/>
    <property type="molecule type" value="Genomic_DNA"/>
</dbReference>
<dbReference type="EMBL" id="LR796737">
    <property type="protein sequence ID" value="CAB4162353.1"/>
    <property type="molecule type" value="Genomic_DNA"/>
</dbReference>
<sequence length="49" mass="5177">MAFSDKLAKTTGKITGKTFKIVKNAPNKTASKSKSLKDAFVDGVKSSSN</sequence>
<proteinExistence type="predicted"/>
<evidence type="ECO:0000313" key="1">
    <source>
        <dbReference type="EMBL" id="CAB4142784.1"/>
    </source>
</evidence>
<reference evidence="2" key="1">
    <citation type="submission" date="2020-04" db="EMBL/GenBank/DDBJ databases">
        <authorList>
            <person name="Chiriac C."/>
            <person name="Salcher M."/>
            <person name="Ghai R."/>
            <person name="Kavagutti S V."/>
        </authorList>
    </citation>
    <scope>NUCLEOTIDE SEQUENCE</scope>
</reference>